<name>A0A6N7PW55_9BACT</name>
<dbReference type="AlphaFoldDB" id="A0A6N7PW55"/>
<comment type="caution">
    <text evidence="2">The sequence shown here is derived from an EMBL/GenBank/DDBJ whole genome shotgun (WGS) entry which is preliminary data.</text>
</comment>
<dbReference type="Pfam" id="PF13412">
    <property type="entry name" value="HTH_24"/>
    <property type="match status" value="1"/>
</dbReference>
<gene>
    <name evidence="2" type="ORF">GF068_22510</name>
</gene>
<evidence type="ECO:0000313" key="3">
    <source>
        <dbReference type="Proteomes" id="UP000440224"/>
    </source>
</evidence>
<feature type="region of interest" description="Disordered" evidence="1">
    <location>
        <begin position="1"/>
        <end position="21"/>
    </location>
</feature>
<dbReference type="EMBL" id="WJIE01000006">
    <property type="protein sequence ID" value="MRG94670.1"/>
    <property type="molecule type" value="Genomic_DNA"/>
</dbReference>
<dbReference type="InterPro" id="IPR036390">
    <property type="entry name" value="WH_DNA-bd_sf"/>
</dbReference>
<dbReference type="OrthoDB" id="371140at2"/>
<dbReference type="Proteomes" id="UP000440224">
    <property type="component" value="Unassembled WGS sequence"/>
</dbReference>
<sequence>MIKKTRKESRVSGSAVGARPERRAAAAEGAVGWTFLTNHAHVLFCLAEDPEVRLRDVADRVGITERAVQRIVTDLEEEGFVSRSRVGRRNLYEVHPEKPLRHPIEAHRDVKALLSLILRGRTSRATR</sequence>
<accession>A0A6N7PW55</accession>
<organism evidence="2 3">
    <name type="scientific">Polyangium spumosum</name>
    <dbReference type="NCBI Taxonomy" id="889282"/>
    <lineage>
        <taxon>Bacteria</taxon>
        <taxon>Pseudomonadati</taxon>
        <taxon>Myxococcota</taxon>
        <taxon>Polyangia</taxon>
        <taxon>Polyangiales</taxon>
        <taxon>Polyangiaceae</taxon>
        <taxon>Polyangium</taxon>
    </lineage>
</organism>
<dbReference type="SUPFAM" id="SSF46785">
    <property type="entry name" value="Winged helix' DNA-binding domain"/>
    <property type="match status" value="1"/>
</dbReference>
<dbReference type="RefSeq" id="WP_153821496.1">
    <property type="nucleotide sequence ID" value="NZ_WJIE01000006.1"/>
</dbReference>
<protein>
    <submittedName>
        <fullName evidence="2">MarR family transcriptional regulator</fullName>
    </submittedName>
</protein>
<keyword evidence="3" id="KW-1185">Reference proteome</keyword>
<evidence type="ECO:0000313" key="2">
    <source>
        <dbReference type="EMBL" id="MRG94670.1"/>
    </source>
</evidence>
<evidence type="ECO:0000256" key="1">
    <source>
        <dbReference type="SAM" id="MobiDB-lite"/>
    </source>
</evidence>
<reference evidence="2 3" key="1">
    <citation type="submission" date="2019-10" db="EMBL/GenBank/DDBJ databases">
        <title>A soil myxobacterium in the family Polyangiaceae.</title>
        <authorList>
            <person name="Li Y."/>
            <person name="Wang J."/>
        </authorList>
    </citation>
    <scope>NUCLEOTIDE SEQUENCE [LARGE SCALE GENOMIC DNA]</scope>
    <source>
        <strain evidence="2 3">DSM 14734</strain>
    </source>
</reference>
<dbReference type="Gene3D" id="1.10.10.10">
    <property type="entry name" value="Winged helix-like DNA-binding domain superfamily/Winged helix DNA-binding domain"/>
    <property type="match status" value="1"/>
</dbReference>
<dbReference type="InterPro" id="IPR036388">
    <property type="entry name" value="WH-like_DNA-bd_sf"/>
</dbReference>
<proteinExistence type="predicted"/>